<dbReference type="Pfam" id="PF25995">
    <property type="entry name" value="STB6_N"/>
    <property type="match status" value="1"/>
</dbReference>
<feature type="compositionally biased region" description="Basic and acidic residues" evidence="1">
    <location>
        <begin position="550"/>
        <end position="571"/>
    </location>
</feature>
<sequence>MSKRVSLDMDGEAGAPRRSMQSSRTRADSSAFVQTMVSTPESPADPKQQQQQQPFSPRRADRQRFVLTDPVAFRYLEEDPSVDVLARRETLRGYECYIVEQWACSRTHPTFVITTYTGDPTHSVKVGVLSVPTDGSAWSPRLRVYYKALSQYHARRKETPYGFLMITNLSGFPSSLSVVSVPDGDVKAHRELFVVNEDLKRLGCSGRVSLTLTPPSGATQAKFHQLYRTSDKIALNAAVVELVKLCQVALSLFDKLDALYADGLLCDITEKAITDWWVEIGTDYYNMEPHDGILGPTTVAALLGLLIGARNRLNAYGAPVAKDVFDVEATKRGIAYFQKSQRLAKTRRLDRTTLDRLQRATAKAAAGEGQWSSMMPRAVKSTVAELSGKGGEMVMEMMNAGRDKAGIADVETVDIERFAQLVYGERMKWLWAGKPRKSGFASATGVGTGTGSEFLAARKYPGLDGEIGDGPYASGAHLVFREGEGEKEGTYAWERRRKESGADDREKESGAEEKERDSLRKKRYAASVSAASAAAAAGIPAAAATGKHGYETHVRSVSEQRQRQDAERDERDERDEQDDKDNERERDRDGRRDKEKDQGGRSKKTALRRRFKGAVGFRGHQHGKHSKDASASGLHDIGNEGSEASGLQRMDTVGSVFTDAPQSPAIGAGPEDSILSPTSQQQDTSATTGGPDGAIPTKFTKVMTETPQASDSTLFRDLPPHPTTATTAEDATPPNASDSSRPPTAPSSVAGPSTSGDTAASRGQGPSGNARFIPDANADADFDDILPRVPIPAPPGVNPAKAVQRHVQAAAAAGTGPLLRRTVSATGWDEWYGEGRSEERWGRRLSFSVAEEAVLRWADIGLGEDEAVAAEADDDAGSAASANAVAEKQEGSGAGDSATKAEKAKKDAAIRLALTRLGDRQSLRLRGSLAQLSVSLAPHLAALLAQTSELADQASRDAIDLSSIYTARLQAFHTAEGDAVALLGRERDGANEAVRELEGLSAKLEYEVEGLRGKVEDVEAGVEELERGVRTVEGKVGEVVGEVRGARNGKEKRRNRNGNANMERGAEEREGWLHWGMRMLTGVGHAP</sequence>
<dbReference type="InterPro" id="IPR059025">
    <property type="entry name" value="STB6_N"/>
</dbReference>
<proteinExistence type="predicted"/>
<feature type="compositionally biased region" description="Polar residues" evidence="1">
    <location>
        <begin position="31"/>
        <end position="41"/>
    </location>
</feature>
<feature type="region of interest" description="Disordered" evidence="1">
    <location>
        <begin position="491"/>
        <end position="521"/>
    </location>
</feature>
<feature type="region of interest" description="Disordered" evidence="1">
    <location>
        <begin position="871"/>
        <end position="901"/>
    </location>
</feature>
<dbReference type="PANTHER" id="PTHR31011:SF2">
    <property type="entry name" value="PROTEIN STB2-RELATED"/>
    <property type="match status" value="1"/>
</dbReference>
<organism evidence="3 4">
    <name type="scientific">Lineolata rhizophorae</name>
    <dbReference type="NCBI Taxonomy" id="578093"/>
    <lineage>
        <taxon>Eukaryota</taxon>
        <taxon>Fungi</taxon>
        <taxon>Dikarya</taxon>
        <taxon>Ascomycota</taxon>
        <taxon>Pezizomycotina</taxon>
        <taxon>Dothideomycetes</taxon>
        <taxon>Dothideomycetes incertae sedis</taxon>
        <taxon>Lineolatales</taxon>
        <taxon>Lineolataceae</taxon>
        <taxon>Lineolata</taxon>
    </lineage>
</organism>
<feature type="compositionally biased region" description="Low complexity" evidence="1">
    <location>
        <begin position="723"/>
        <end position="736"/>
    </location>
</feature>
<dbReference type="AlphaFoldDB" id="A0A6A6NSQ3"/>
<feature type="compositionally biased region" description="Polar residues" evidence="1">
    <location>
        <begin position="703"/>
        <end position="713"/>
    </location>
</feature>
<evidence type="ECO:0000256" key="1">
    <source>
        <dbReference type="SAM" id="MobiDB-lite"/>
    </source>
</evidence>
<feature type="compositionally biased region" description="Polar residues" evidence="1">
    <location>
        <begin position="737"/>
        <end position="758"/>
    </location>
</feature>
<dbReference type="Proteomes" id="UP000799766">
    <property type="component" value="Unassembled WGS sequence"/>
</dbReference>
<feature type="region of interest" description="Disordered" evidence="1">
    <location>
        <begin position="1046"/>
        <end position="1065"/>
    </location>
</feature>
<feature type="compositionally biased region" description="Basic and acidic residues" evidence="1">
    <location>
        <begin position="491"/>
        <end position="518"/>
    </location>
</feature>
<feature type="compositionally biased region" description="Polar residues" evidence="1">
    <location>
        <begin position="675"/>
        <end position="688"/>
    </location>
</feature>
<reference evidence="3" key="1">
    <citation type="journal article" date="2020" name="Stud. Mycol.">
        <title>101 Dothideomycetes genomes: a test case for predicting lifestyles and emergence of pathogens.</title>
        <authorList>
            <person name="Haridas S."/>
            <person name="Albert R."/>
            <person name="Binder M."/>
            <person name="Bloem J."/>
            <person name="Labutti K."/>
            <person name="Salamov A."/>
            <person name="Andreopoulos B."/>
            <person name="Baker S."/>
            <person name="Barry K."/>
            <person name="Bills G."/>
            <person name="Bluhm B."/>
            <person name="Cannon C."/>
            <person name="Castanera R."/>
            <person name="Culley D."/>
            <person name="Daum C."/>
            <person name="Ezra D."/>
            <person name="Gonzalez J."/>
            <person name="Henrissat B."/>
            <person name="Kuo A."/>
            <person name="Liang C."/>
            <person name="Lipzen A."/>
            <person name="Lutzoni F."/>
            <person name="Magnuson J."/>
            <person name="Mondo S."/>
            <person name="Nolan M."/>
            <person name="Ohm R."/>
            <person name="Pangilinan J."/>
            <person name="Park H.-J."/>
            <person name="Ramirez L."/>
            <person name="Alfaro M."/>
            <person name="Sun H."/>
            <person name="Tritt A."/>
            <person name="Yoshinaga Y."/>
            <person name="Zwiers L.-H."/>
            <person name="Turgeon B."/>
            <person name="Goodwin S."/>
            <person name="Spatafora J."/>
            <person name="Crous P."/>
            <person name="Grigoriev I."/>
        </authorList>
    </citation>
    <scope>NUCLEOTIDE SEQUENCE</scope>
    <source>
        <strain evidence="3">ATCC 16933</strain>
    </source>
</reference>
<dbReference type="OrthoDB" id="19806at2759"/>
<evidence type="ECO:0000259" key="2">
    <source>
        <dbReference type="Pfam" id="PF25995"/>
    </source>
</evidence>
<evidence type="ECO:0000313" key="4">
    <source>
        <dbReference type="Proteomes" id="UP000799766"/>
    </source>
</evidence>
<evidence type="ECO:0000313" key="3">
    <source>
        <dbReference type="EMBL" id="KAF2454749.1"/>
    </source>
</evidence>
<dbReference type="InterPro" id="IPR038919">
    <property type="entry name" value="STB2/STB2"/>
</dbReference>
<gene>
    <name evidence="3" type="ORF">BDY21DRAFT_102213</name>
</gene>
<keyword evidence="4" id="KW-1185">Reference proteome</keyword>
<feature type="compositionally biased region" description="Basic and acidic residues" evidence="1">
    <location>
        <begin position="581"/>
        <end position="600"/>
    </location>
</feature>
<feature type="region of interest" description="Disordered" evidence="1">
    <location>
        <begin position="1"/>
        <end position="61"/>
    </location>
</feature>
<dbReference type="EMBL" id="MU001690">
    <property type="protein sequence ID" value="KAF2454749.1"/>
    <property type="molecule type" value="Genomic_DNA"/>
</dbReference>
<accession>A0A6A6NSQ3</accession>
<feature type="compositionally biased region" description="Basic residues" evidence="1">
    <location>
        <begin position="601"/>
        <end position="612"/>
    </location>
</feature>
<feature type="compositionally biased region" description="Low complexity" evidence="1">
    <location>
        <begin position="877"/>
        <end position="886"/>
    </location>
</feature>
<dbReference type="GO" id="GO:0070822">
    <property type="term" value="C:Sin3-type complex"/>
    <property type="evidence" value="ECO:0007669"/>
    <property type="project" value="TreeGrafter"/>
</dbReference>
<feature type="domain" description="STB6-like N-terminal" evidence="2">
    <location>
        <begin position="63"/>
        <end position="202"/>
    </location>
</feature>
<feature type="region of interest" description="Disordered" evidence="1">
    <location>
        <begin position="550"/>
        <end position="802"/>
    </location>
</feature>
<name>A0A6A6NSQ3_9PEZI</name>
<protein>
    <recommendedName>
        <fullName evidence="2">STB6-like N-terminal domain-containing protein</fullName>
    </recommendedName>
</protein>
<dbReference type="PANTHER" id="PTHR31011">
    <property type="entry name" value="PROTEIN STB2-RELATED"/>
    <property type="match status" value="1"/>
</dbReference>